<accession>A0AC34FIR4</accession>
<protein>
    <submittedName>
        <fullName evidence="2">Reelin domain-containing protein</fullName>
    </submittedName>
</protein>
<sequence length="462" mass="53304">MALIWFISLLLFLNFAFLQQTFGWPDGAPCIHAAYESMNPLEAVEHQGGLQLTEPPFQIELDRKCYWLNQPIGLQLKGNTTKTKFKGFQIQPIVWKGSKFGQRIGSFVRLDDNGSWQFQCFRKKDSITHSHDEPKIQMKMWWKNNDDDTQYVQFVATVVVNLKKFWVKSVVSPPLPPCKMEREVGPWAKPIPREPPIVNQFKMDTWRIFNHESSGTFPRSIANFNDEDGSFKAAIRARTEKPFVPITRPTPAPAPVAPVFVTVAATMAPAFQNPPLREISGDVSMNRQPFIPPQTRPPPPPPQPLTTRPPPIQTIIPSQTARPVFQVQPRPQPQPQPQPQQRQRLTHIIPLPNMEMNRRTLNPVPSFSQSASSPALVTIAPTRMIASQRQQQQQQFQRMMQLNREIAMRRQQQQQLQQQQQFRQQGSFCVDRDPPGRCFGWIDYCGRNRYMEINCRRTCRMC</sequence>
<evidence type="ECO:0000313" key="2">
    <source>
        <dbReference type="WBParaSite" id="ES5_v2.g16911.t1"/>
    </source>
</evidence>
<reference evidence="2" key="1">
    <citation type="submission" date="2022-11" db="UniProtKB">
        <authorList>
            <consortium name="WormBaseParasite"/>
        </authorList>
    </citation>
    <scope>IDENTIFICATION</scope>
</reference>
<organism evidence="1 2">
    <name type="scientific">Panagrolaimus sp. ES5</name>
    <dbReference type="NCBI Taxonomy" id="591445"/>
    <lineage>
        <taxon>Eukaryota</taxon>
        <taxon>Metazoa</taxon>
        <taxon>Ecdysozoa</taxon>
        <taxon>Nematoda</taxon>
        <taxon>Chromadorea</taxon>
        <taxon>Rhabditida</taxon>
        <taxon>Tylenchina</taxon>
        <taxon>Panagrolaimomorpha</taxon>
        <taxon>Panagrolaimoidea</taxon>
        <taxon>Panagrolaimidae</taxon>
        <taxon>Panagrolaimus</taxon>
    </lineage>
</organism>
<dbReference type="WBParaSite" id="ES5_v2.g16911.t1">
    <property type="protein sequence ID" value="ES5_v2.g16911.t1"/>
    <property type="gene ID" value="ES5_v2.g16911"/>
</dbReference>
<proteinExistence type="predicted"/>
<name>A0AC34FIR4_9BILA</name>
<evidence type="ECO:0000313" key="1">
    <source>
        <dbReference type="Proteomes" id="UP000887579"/>
    </source>
</evidence>
<dbReference type="Proteomes" id="UP000887579">
    <property type="component" value="Unplaced"/>
</dbReference>